<protein>
    <submittedName>
        <fullName evidence="2">Alpha/beta hydrolase</fullName>
    </submittedName>
</protein>
<dbReference type="EMBL" id="JAADZU010000002">
    <property type="protein sequence ID" value="NDK88169.1"/>
    <property type="molecule type" value="Genomic_DNA"/>
</dbReference>
<sequence length="273" mass="28182">MTTDVVRGHVRGPAGEVSYLEWTGDEGLAPVLCLHPVNTAAGIWSDSVGSLSRRVIAVDYRGHGRSAEGEQRYPSDFAADARAVADHLGLDRVHLLGGSIGGAVSVEFTAAAPERVASIGLFGATLHLGVGAADLAEMTAALRELGVREWFDRHGGEILGPQAAPGSAERLTQFAAEARSVETVVANIETTFGRADARPVAEGLRAAGVLPPVTVVVGAADPTCPPAMARDMAEALGTTAAAVRVLDGVGHLPMLEVPHRVAAIVESTLVDLP</sequence>
<proteinExistence type="predicted"/>
<dbReference type="PANTHER" id="PTHR43433:SF5">
    <property type="entry name" value="AB HYDROLASE-1 DOMAIN-CONTAINING PROTEIN"/>
    <property type="match status" value="1"/>
</dbReference>
<dbReference type="AlphaFoldDB" id="A0A7K3LIS6"/>
<dbReference type="InterPro" id="IPR000073">
    <property type="entry name" value="AB_hydrolase_1"/>
</dbReference>
<dbReference type="Gene3D" id="3.40.50.1820">
    <property type="entry name" value="alpha/beta hydrolase"/>
    <property type="match status" value="1"/>
</dbReference>
<reference evidence="2 3" key="1">
    <citation type="submission" date="2020-01" db="EMBL/GenBank/DDBJ databases">
        <title>Investigation of new actinobacteria for the biodesulphurisation of diesel fuel.</title>
        <authorList>
            <person name="Athi Narayanan S.M."/>
        </authorList>
    </citation>
    <scope>NUCLEOTIDE SEQUENCE [LARGE SCALE GENOMIC DNA]</scope>
    <source>
        <strain evidence="2 3">213E</strain>
    </source>
</reference>
<evidence type="ECO:0000313" key="2">
    <source>
        <dbReference type="EMBL" id="NDK88169.1"/>
    </source>
</evidence>
<keyword evidence="2" id="KW-0378">Hydrolase</keyword>
<dbReference type="SUPFAM" id="SSF53474">
    <property type="entry name" value="alpha/beta-Hydrolases"/>
    <property type="match status" value="1"/>
</dbReference>
<organism evidence="2 3">
    <name type="scientific">Gordonia desulfuricans</name>
    <dbReference type="NCBI Taxonomy" id="89051"/>
    <lineage>
        <taxon>Bacteria</taxon>
        <taxon>Bacillati</taxon>
        <taxon>Actinomycetota</taxon>
        <taxon>Actinomycetes</taxon>
        <taxon>Mycobacteriales</taxon>
        <taxon>Gordoniaceae</taxon>
        <taxon>Gordonia</taxon>
    </lineage>
</organism>
<dbReference type="PANTHER" id="PTHR43433">
    <property type="entry name" value="HYDROLASE, ALPHA/BETA FOLD FAMILY PROTEIN"/>
    <property type="match status" value="1"/>
</dbReference>
<keyword evidence="3" id="KW-1185">Reference proteome</keyword>
<dbReference type="InterPro" id="IPR050471">
    <property type="entry name" value="AB_hydrolase"/>
</dbReference>
<dbReference type="PRINTS" id="PR00111">
    <property type="entry name" value="ABHYDROLASE"/>
</dbReference>
<feature type="domain" description="AB hydrolase-1" evidence="1">
    <location>
        <begin position="31"/>
        <end position="263"/>
    </location>
</feature>
<gene>
    <name evidence="2" type="ORF">GYA93_01015</name>
</gene>
<name>A0A7K3LIS6_9ACTN</name>
<dbReference type="RefSeq" id="WP_162128728.1">
    <property type="nucleotide sequence ID" value="NZ_JAADZU010000002.1"/>
</dbReference>
<dbReference type="GO" id="GO:0016787">
    <property type="term" value="F:hydrolase activity"/>
    <property type="evidence" value="ECO:0007669"/>
    <property type="project" value="UniProtKB-KW"/>
</dbReference>
<comment type="caution">
    <text evidence="2">The sequence shown here is derived from an EMBL/GenBank/DDBJ whole genome shotgun (WGS) entry which is preliminary data.</text>
</comment>
<evidence type="ECO:0000259" key="1">
    <source>
        <dbReference type="Pfam" id="PF12697"/>
    </source>
</evidence>
<accession>A0A7K3LIS6</accession>
<dbReference type="Pfam" id="PF12697">
    <property type="entry name" value="Abhydrolase_6"/>
    <property type="match status" value="1"/>
</dbReference>
<evidence type="ECO:0000313" key="3">
    <source>
        <dbReference type="Proteomes" id="UP000466307"/>
    </source>
</evidence>
<dbReference type="InterPro" id="IPR029058">
    <property type="entry name" value="AB_hydrolase_fold"/>
</dbReference>
<dbReference type="Proteomes" id="UP000466307">
    <property type="component" value="Unassembled WGS sequence"/>
</dbReference>